<sequence>MLTERNSNTEAGISGNVVPVTPHRPSQVAELRARLLDWFRREQRRLPWRGARDSYAIWVSEIMLQQTRVAAVIDRYQAFLDRFPTVFALASAAEADVLAQWSGLGYYRRARMLHRAAQLVLAEHQGQLPSTAVRLLTLPGIGKYTAAAIASIAHDEPIAAIDGNVERVLQRLRGWGSDDPAAQSALAHQIAAEARRLLEPAAPGDWNQAMMELGATLCLPCAPRCPECPLVAFCATRGEHPTPKRAPMRSQSAAYALVLRSRGIKQQILLVQRDASETVMPAMWELPQYTPPRAVENLPDQPLLQLRHAIMQVNYRVEVFDVAADSLPRDNRRHRWADAAAAACLPLTGLARKALTRVGFLHTLPKNSFQ</sequence>
<evidence type="ECO:0000256" key="4">
    <source>
        <dbReference type="ARBA" id="ARBA00012045"/>
    </source>
</evidence>
<dbReference type="EMBL" id="CABQ01000176">
    <property type="protein sequence ID" value="CBI08016.1"/>
    <property type="molecule type" value="Genomic_DNA"/>
</dbReference>
<evidence type="ECO:0000256" key="13">
    <source>
        <dbReference type="ARBA" id="ARBA00023295"/>
    </source>
</evidence>
<keyword evidence="8" id="KW-0227">DNA damage</keyword>
<proteinExistence type="inferred from homology"/>
<evidence type="ECO:0000256" key="10">
    <source>
        <dbReference type="ARBA" id="ARBA00023004"/>
    </source>
</evidence>
<dbReference type="GO" id="GO:0000701">
    <property type="term" value="F:purine-specific mismatch base pair DNA N-glycosylase activity"/>
    <property type="evidence" value="ECO:0007669"/>
    <property type="project" value="UniProtKB-EC"/>
</dbReference>
<dbReference type="GO" id="GO:0035485">
    <property type="term" value="F:adenine/guanine mispair binding"/>
    <property type="evidence" value="ECO:0007669"/>
    <property type="project" value="TreeGrafter"/>
</dbReference>
<dbReference type="PROSITE" id="PS01155">
    <property type="entry name" value="ENDONUCLEASE_III_2"/>
    <property type="match status" value="1"/>
</dbReference>
<keyword evidence="6" id="KW-0004">4Fe-4S</keyword>
<dbReference type="EC" id="3.2.2.31" evidence="4"/>
<dbReference type="GO" id="GO:0006284">
    <property type="term" value="P:base-excision repair"/>
    <property type="evidence" value="ECO:0007669"/>
    <property type="project" value="InterPro"/>
</dbReference>
<dbReference type="InterPro" id="IPR023170">
    <property type="entry name" value="HhH_base_excis_C"/>
</dbReference>
<dbReference type="GO" id="GO:0006298">
    <property type="term" value="P:mismatch repair"/>
    <property type="evidence" value="ECO:0007669"/>
    <property type="project" value="TreeGrafter"/>
</dbReference>
<name>E6QL96_9ZZZZ</name>
<evidence type="ECO:0000256" key="11">
    <source>
        <dbReference type="ARBA" id="ARBA00023014"/>
    </source>
</evidence>
<keyword evidence="11" id="KW-0411">Iron-sulfur</keyword>
<dbReference type="InterPro" id="IPR044298">
    <property type="entry name" value="MIG/MutY"/>
</dbReference>
<evidence type="ECO:0000256" key="6">
    <source>
        <dbReference type="ARBA" id="ARBA00022485"/>
    </source>
</evidence>
<evidence type="ECO:0000256" key="5">
    <source>
        <dbReference type="ARBA" id="ARBA00022023"/>
    </source>
</evidence>
<evidence type="ECO:0000256" key="2">
    <source>
        <dbReference type="ARBA" id="ARBA00001966"/>
    </source>
</evidence>
<evidence type="ECO:0000256" key="1">
    <source>
        <dbReference type="ARBA" id="ARBA00000843"/>
    </source>
</evidence>
<reference evidence="15" key="1">
    <citation type="submission" date="2009-10" db="EMBL/GenBank/DDBJ databases">
        <title>Diversity of trophic interactions inside an arsenic-rich microbial ecosystem.</title>
        <authorList>
            <person name="Bertin P.N."/>
            <person name="Heinrich-Salmeron A."/>
            <person name="Pelletier E."/>
            <person name="Goulhen-Chollet F."/>
            <person name="Arsene-Ploetze F."/>
            <person name="Gallien S."/>
            <person name="Calteau A."/>
            <person name="Vallenet D."/>
            <person name="Casiot C."/>
            <person name="Chane-Woon-Ming B."/>
            <person name="Giloteaux L."/>
            <person name="Barakat M."/>
            <person name="Bonnefoy V."/>
            <person name="Bruneel O."/>
            <person name="Chandler M."/>
            <person name="Cleiss J."/>
            <person name="Duran R."/>
            <person name="Elbaz-Poulichet F."/>
            <person name="Fonknechten N."/>
            <person name="Lauga B."/>
            <person name="Mornico D."/>
            <person name="Ortet P."/>
            <person name="Schaeffer C."/>
            <person name="Siguier P."/>
            <person name="Alexander Thil Smith A."/>
            <person name="Van Dorsselaer A."/>
            <person name="Weissenbach J."/>
            <person name="Medigue C."/>
            <person name="Le Paslier D."/>
        </authorList>
    </citation>
    <scope>NUCLEOTIDE SEQUENCE</scope>
</reference>
<feature type="domain" description="HhH-GPD" evidence="14">
    <location>
        <begin position="63"/>
        <end position="216"/>
    </location>
</feature>
<comment type="similarity">
    <text evidence="3">Belongs to the Nth/MutY family.</text>
</comment>
<dbReference type="GO" id="GO:0032357">
    <property type="term" value="F:oxidized purine DNA binding"/>
    <property type="evidence" value="ECO:0007669"/>
    <property type="project" value="TreeGrafter"/>
</dbReference>
<keyword evidence="13" id="KW-0326">Glycosidase</keyword>
<dbReference type="GO" id="GO:0051539">
    <property type="term" value="F:4 iron, 4 sulfur cluster binding"/>
    <property type="evidence" value="ECO:0007669"/>
    <property type="project" value="UniProtKB-KW"/>
</dbReference>
<gene>
    <name evidence="15" type="ORF">CARN6_1440</name>
</gene>
<dbReference type="Gene3D" id="1.10.340.30">
    <property type="entry name" value="Hypothetical protein, domain 2"/>
    <property type="match status" value="1"/>
</dbReference>
<evidence type="ECO:0000259" key="14">
    <source>
        <dbReference type="SMART" id="SM00478"/>
    </source>
</evidence>
<dbReference type="Pfam" id="PF00730">
    <property type="entry name" value="HhH-GPD"/>
    <property type="match status" value="1"/>
</dbReference>
<dbReference type="FunFam" id="1.10.340.30:FF:000002">
    <property type="entry name" value="Adenine DNA glycosylase"/>
    <property type="match status" value="1"/>
</dbReference>
<comment type="cofactor">
    <cofactor evidence="2">
        <name>[4Fe-4S] cluster</name>
        <dbReference type="ChEBI" id="CHEBI:49883"/>
    </cofactor>
</comment>
<dbReference type="InterPro" id="IPR004036">
    <property type="entry name" value="Endonuclease-III-like_CS2"/>
</dbReference>
<dbReference type="InterPro" id="IPR003265">
    <property type="entry name" value="HhH-GPD_domain"/>
</dbReference>
<dbReference type="SUPFAM" id="SSF55811">
    <property type="entry name" value="Nudix"/>
    <property type="match status" value="1"/>
</dbReference>
<dbReference type="InterPro" id="IPR015797">
    <property type="entry name" value="NUDIX_hydrolase-like_dom_sf"/>
</dbReference>
<evidence type="ECO:0000256" key="3">
    <source>
        <dbReference type="ARBA" id="ARBA00008343"/>
    </source>
</evidence>
<dbReference type="AlphaFoldDB" id="E6QL96"/>
<evidence type="ECO:0000256" key="7">
    <source>
        <dbReference type="ARBA" id="ARBA00022723"/>
    </source>
</evidence>
<evidence type="ECO:0000313" key="15">
    <source>
        <dbReference type="EMBL" id="CBI08016.1"/>
    </source>
</evidence>
<accession>E6QL96</accession>
<evidence type="ECO:0000256" key="8">
    <source>
        <dbReference type="ARBA" id="ARBA00022763"/>
    </source>
</evidence>
<comment type="catalytic activity">
    <reaction evidence="1">
        <text>Hydrolyzes free adenine bases from 7,8-dihydro-8-oxoguanine:adenine mismatched double-stranded DNA, leaving an apurinic site.</text>
        <dbReference type="EC" id="3.2.2.31"/>
    </reaction>
</comment>
<keyword evidence="9" id="KW-0378">Hydrolase</keyword>
<protein>
    <recommendedName>
        <fullName evidence="5">Adenine DNA glycosylase</fullName>
        <ecNumber evidence="4">3.2.2.31</ecNumber>
    </recommendedName>
</protein>
<dbReference type="CDD" id="cd00056">
    <property type="entry name" value="ENDO3c"/>
    <property type="match status" value="1"/>
</dbReference>
<dbReference type="GO" id="GO:0046872">
    <property type="term" value="F:metal ion binding"/>
    <property type="evidence" value="ECO:0007669"/>
    <property type="project" value="UniProtKB-KW"/>
</dbReference>
<comment type="caution">
    <text evidence="15">The sequence shown here is derived from an EMBL/GenBank/DDBJ whole genome shotgun (WGS) entry which is preliminary data.</text>
</comment>
<dbReference type="SUPFAM" id="SSF48150">
    <property type="entry name" value="DNA-glycosylase"/>
    <property type="match status" value="1"/>
</dbReference>
<keyword evidence="10" id="KW-0408">Iron</keyword>
<dbReference type="GO" id="GO:0034039">
    <property type="term" value="F:8-oxo-7,8-dihydroguanine DNA N-glycosylase activity"/>
    <property type="evidence" value="ECO:0007669"/>
    <property type="project" value="TreeGrafter"/>
</dbReference>
<dbReference type="InterPro" id="IPR011257">
    <property type="entry name" value="DNA_glycosylase"/>
</dbReference>
<dbReference type="PANTHER" id="PTHR42944">
    <property type="entry name" value="ADENINE DNA GLYCOSYLASE"/>
    <property type="match status" value="1"/>
</dbReference>
<organism evidence="15">
    <name type="scientific">mine drainage metagenome</name>
    <dbReference type="NCBI Taxonomy" id="410659"/>
    <lineage>
        <taxon>unclassified sequences</taxon>
        <taxon>metagenomes</taxon>
        <taxon>ecological metagenomes</taxon>
    </lineage>
</organism>
<dbReference type="PANTHER" id="PTHR42944:SF1">
    <property type="entry name" value="ADENINE DNA GLYCOSYLASE"/>
    <property type="match status" value="1"/>
</dbReference>
<dbReference type="SMART" id="SM00478">
    <property type="entry name" value="ENDO3c"/>
    <property type="match status" value="1"/>
</dbReference>
<evidence type="ECO:0000256" key="12">
    <source>
        <dbReference type="ARBA" id="ARBA00023204"/>
    </source>
</evidence>
<dbReference type="Gene3D" id="1.10.1670.10">
    <property type="entry name" value="Helix-hairpin-Helix base-excision DNA repair enzymes (C-terminal)"/>
    <property type="match status" value="1"/>
</dbReference>
<keyword evidence="12" id="KW-0234">DNA repair</keyword>
<evidence type="ECO:0000256" key="9">
    <source>
        <dbReference type="ARBA" id="ARBA00022801"/>
    </source>
</evidence>
<keyword evidence="7" id="KW-0479">Metal-binding</keyword>